<organism evidence="1 2">
    <name type="scientific">Strongyloides papillosus</name>
    <name type="common">Intestinal threadworm</name>
    <dbReference type="NCBI Taxonomy" id="174720"/>
    <lineage>
        <taxon>Eukaryota</taxon>
        <taxon>Metazoa</taxon>
        <taxon>Ecdysozoa</taxon>
        <taxon>Nematoda</taxon>
        <taxon>Chromadorea</taxon>
        <taxon>Rhabditida</taxon>
        <taxon>Tylenchina</taxon>
        <taxon>Panagrolaimomorpha</taxon>
        <taxon>Strongyloidoidea</taxon>
        <taxon>Strongyloididae</taxon>
        <taxon>Strongyloides</taxon>
    </lineage>
</organism>
<dbReference type="AlphaFoldDB" id="A0A0N5CIN0"/>
<evidence type="ECO:0000313" key="1">
    <source>
        <dbReference type="Proteomes" id="UP000046392"/>
    </source>
</evidence>
<dbReference type="WBParaSite" id="SPAL_0001768500.1">
    <property type="protein sequence ID" value="SPAL_0001768500.1"/>
    <property type="gene ID" value="SPAL_0001768500"/>
</dbReference>
<protein>
    <submittedName>
        <fullName evidence="2">PH domain-containing protein</fullName>
    </submittedName>
</protein>
<dbReference type="Proteomes" id="UP000046392">
    <property type="component" value="Unplaced"/>
</dbReference>
<evidence type="ECO:0000313" key="2">
    <source>
        <dbReference type="WBParaSite" id="SPAL_0001768500.1"/>
    </source>
</evidence>
<sequence>MLCPHTYEKTIYDINVKERTTAFGEILGYQELNSVHRLLFKGDTLVTFNSGKINFEDIEFQKPISTT</sequence>
<keyword evidence="1" id="KW-1185">Reference proteome</keyword>
<proteinExistence type="predicted"/>
<accession>A0A0N5CIN0</accession>
<reference evidence="2" key="1">
    <citation type="submission" date="2017-02" db="UniProtKB">
        <authorList>
            <consortium name="WormBaseParasite"/>
        </authorList>
    </citation>
    <scope>IDENTIFICATION</scope>
</reference>
<name>A0A0N5CIN0_STREA</name>